<feature type="signal peptide" evidence="1">
    <location>
        <begin position="1"/>
        <end position="20"/>
    </location>
</feature>
<dbReference type="PANTHER" id="PTHR30535">
    <property type="entry name" value="VITAMIN B12-BINDING PROTEIN"/>
    <property type="match status" value="1"/>
</dbReference>
<dbReference type="Gene3D" id="3.40.50.1980">
    <property type="entry name" value="Nitrogenase molybdenum iron protein domain"/>
    <property type="match status" value="2"/>
</dbReference>
<feature type="chain" id="PRO_5045097866" evidence="1">
    <location>
        <begin position="21"/>
        <end position="369"/>
    </location>
</feature>
<dbReference type="InterPro" id="IPR002491">
    <property type="entry name" value="ABC_transptr_periplasmic_BD"/>
</dbReference>
<evidence type="ECO:0000313" key="4">
    <source>
        <dbReference type="Proteomes" id="UP001254257"/>
    </source>
</evidence>
<dbReference type="PANTHER" id="PTHR30535:SF34">
    <property type="entry name" value="MOLYBDATE-BINDING PROTEIN MOLA"/>
    <property type="match status" value="1"/>
</dbReference>
<dbReference type="InterPro" id="IPR050902">
    <property type="entry name" value="ABC_Transporter_SBP"/>
</dbReference>
<comment type="caution">
    <text evidence="3">The sequence shown here is derived from an EMBL/GenBank/DDBJ whole genome shotgun (WGS) entry which is preliminary data.</text>
</comment>
<sequence>MLRSVLLCLALLLAPASAGAKQITDLAGRTVTVPDKVERIIIGEGRYIPALAILDRDDPVGRVVGMMGDYENVDPASYARYRERFPGIAGIARIGRTAKESFSLERAIALRPQVAIFGIGGHGPDTRSGEVIRALEATGTVILFIDFRSDPLANTPRSMEVLGQALGREREAAEFNAVWRAALAQVTERLAQAKPAPVGVFVESRVGLDSSCCETMTRGMIGRFVTAAGGVNIAEAMVPGEAGTVSLEWLIANPPQVYIGTAIGDLASAGSRPWLALGAGVPAGVAQESLKRSMARAGIAELQAIRDGRAHAVWHHFYNSPFNVAAVQAFAKWLHPALFADLDPEGLLRELHARFQPFPLDGVYWSSLP</sequence>
<protein>
    <submittedName>
        <fullName evidence="3">ABC transporter substrate-binding protein</fullName>
    </submittedName>
</protein>
<evidence type="ECO:0000256" key="1">
    <source>
        <dbReference type="SAM" id="SignalP"/>
    </source>
</evidence>
<dbReference type="SUPFAM" id="SSF53807">
    <property type="entry name" value="Helical backbone' metal receptor"/>
    <property type="match status" value="1"/>
</dbReference>
<name>A0ABU3SDV4_9HYPH</name>
<evidence type="ECO:0000259" key="2">
    <source>
        <dbReference type="PROSITE" id="PS50983"/>
    </source>
</evidence>
<gene>
    <name evidence="3" type="ORF">RKE40_23935</name>
</gene>
<dbReference type="RefSeq" id="WP_316020709.1">
    <property type="nucleotide sequence ID" value="NZ_JAWDID010000053.1"/>
</dbReference>
<feature type="domain" description="Fe/B12 periplasmic-binding" evidence="2">
    <location>
        <begin position="39"/>
        <end position="342"/>
    </location>
</feature>
<dbReference type="Pfam" id="PF01497">
    <property type="entry name" value="Peripla_BP_2"/>
    <property type="match status" value="1"/>
</dbReference>
<dbReference type="Proteomes" id="UP001254257">
    <property type="component" value="Unassembled WGS sequence"/>
</dbReference>
<proteinExistence type="predicted"/>
<keyword evidence="4" id="KW-1185">Reference proteome</keyword>
<dbReference type="PROSITE" id="PS50983">
    <property type="entry name" value="FE_B12_PBP"/>
    <property type="match status" value="1"/>
</dbReference>
<evidence type="ECO:0000313" key="3">
    <source>
        <dbReference type="EMBL" id="MDU0342959.1"/>
    </source>
</evidence>
<organism evidence="3 4">
    <name type="scientific">Bosea rubneri</name>
    <dbReference type="NCBI Taxonomy" id="3075434"/>
    <lineage>
        <taxon>Bacteria</taxon>
        <taxon>Pseudomonadati</taxon>
        <taxon>Pseudomonadota</taxon>
        <taxon>Alphaproteobacteria</taxon>
        <taxon>Hyphomicrobiales</taxon>
        <taxon>Boseaceae</taxon>
        <taxon>Bosea</taxon>
    </lineage>
</organism>
<accession>A0ABU3SDV4</accession>
<keyword evidence="1" id="KW-0732">Signal</keyword>
<dbReference type="EMBL" id="JAWDID010000053">
    <property type="protein sequence ID" value="MDU0342959.1"/>
    <property type="molecule type" value="Genomic_DNA"/>
</dbReference>
<reference evidence="3 4" key="1">
    <citation type="submission" date="2023-09" db="EMBL/GenBank/DDBJ databases">
        <title>Whole genome shotgun sequencing (WGS) of Bosea sp. ZW T0_25, isolated from stored onions (Allium cepa).</title>
        <authorList>
            <person name="Stoll D.A."/>
            <person name="Huch M."/>
        </authorList>
    </citation>
    <scope>NUCLEOTIDE SEQUENCE [LARGE SCALE GENOMIC DNA]</scope>
    <source>
        <strain evidence="3 4">ZW T0_25</strain>
    </source>
</reference>